<sequence>MPEPGVATAEGWVGRIHAEPDTIALAIDDGRGNTIERRADDQQPLASTVKVVVLAAYARAVAAGTLDPREAVPVSEWERWYLPGTDGGAHLRARARLTAATVTLDQLVSAMIQESDNAVHDYLRDRLGDQALIDAATAGGWHGYTPNTKLGEVIRALDPGSDGNWATAQRYASDPTYRATIQSKTLPPIDIQMAWTETTATGSARQLASMFRAIATGSFGPGSEVARAQLEWPRPPAGSVAIGAKGGSYPGMLADAFYLRRTDGTVATAVLLDHRMPESTWIAALATLSEQQLLLRAMTEPETWRRLACAT</sequence>
<dbReference type="EMBL" id="JAAGVB010000002">
    <property type="protein sequence ID" value="NEW31368.1"/>
    <property type="molecule type" value="Genomic_DNA"/>
</dbReference>
<dbReference type="PANTHER" id="PTHR35333">
    <property type="entry name" value="BETA-LACTAMASE"/>
    <property type="match status" value="1"/>
</dbReference>
<dbReference type="InterPro" id="IPR012338">
    <property type="entry name" value="Beta-lactam/transpept-like"/>
</dbReference>
<dbReference type="InterPro" id="IPR000871">
    <property type="entry name" value="Beta-lactam_class-A"/>
</dbReference>
<dbReference type="Gene3D" id="3.40.710.10">
    <property type="entry name" value="DD-peptidase/beta-lactamase superfamily"/>
    <property type="match status" value="1"/>
</dbReference>
<dbReference type="SUPFAM" id="SSF56601">
    <property type="entry name" value="beta-lactamase/transpeptidase-like"/>
    <property type="match status" value="1"/>
</dbReference>
<organism evidence="2 3">
    <name type="scientific">Nocardia cyriacigeorgica</name>
    <dbReference type="NCBI Taxonomy" id="135487"/>
    <lineage>
        <taxon>Bacteria</taxon>
        <taxon>Bacillati</taxon>
        <taxon>Actinomycetota</taxon>
        <taxon>Actinomycetes</taxon>
        <taxon>Mycobacteriales</taxon>
        <taxon>Nocardiaceae</taxon>
        <taxon>Nocardia</taxon>
    </lineage>
</organism>
<evidence type="ECO:0000313" key="2">
    <source>
        <dbReference type="EMBL" id="NEW31368.1"/>
    </source>
</evidence>
<dbReference type="AlphaFoldDB" id="A0A6P1CG51"/>
<dbReference type="GO" id="GO:0046677">
    <property type="term" value="P:response to antibiotic"/>
    <property type="evidence" value="ECO:0007669"/>
    <property type="project" value="InterPro"/>
</dbReference>
<feature type="domain" description="Beta-lactamase class A catalytic" evidence="1">
    <location>
        <begin position="28"/>
        <end position="221"/>
    </location>
</feature>
<dbReference type="GO" id="GO:0008800">
    <property type="term" value="F:beta-lactamase activity"/>
    <property type="evidence" value="ECO:0007669"/>
    <property type="project" value="InterPro"/>
</dbReference>
<keyword evidence="2" id="KW-0378">Hydrolase</keyword>
<dbReference type="Pfam" id="PF13354">
    <property type="entry name" value="Beta-lactamase2"/>
    <property type="match status" value="1"/>
</dbReference>
<evidence type="ECO:0000313" key="3">
    <source>
        <dbReference type="Proteomes" id="UP000471166"/>
    </source>
</evidence>
<dbReference type="GO" id="GO:0030655">
    <property type="term" value="P:beta-lactam antibiotic catabolic process"/>
    <property type="evidence" value="ECO:0007669"/>
    <property type="project" value="InterPro"/>
</dbReference>
<dbReference type="InterPro" id="IPR045155">
    <property type="entry name" value="Beta-lactam_cat"/>
</dbReference>
<evidence type="ECO:0000259" key="1">
    <source>
        <dbReference type="Pfam" id="PF13354"/>
    </source>
</evidence>
<protein>
    <submittedName>
        <fullName evidence="2">Serine hydrolase</fullName>
    </submittedName>
</protein>
<dbReference type="RefSeq" id="WP_163841247.1">
    <property type="nucleotide sequence ID" value="NZ_JAAGVB010000002.1"/>
</dbReference>
<dbReference type="Proteomes" id="UP000471166">
    <property type="component" value="Unassembled WGS sequence"/>
</dbReference>
<gene>
    <name evidence="2" type="ORF">GV791_02170</name>
</gene>
<reference evidence="2 3" key="1">
    <citation type="submission" date="2020-01" db="EMBL/GenBank/DDBJ databases">
        <title>Genetics and antimicrobial susceptibilities of Nocardia species isolated from the soil; a comparison with species isolated from humans.</title>
        <authorList>
            <person name="Carrasco G."/>
            <person name="Monzon S."/>
            <person name="Sansegundo M."/>
            <person name="Garcia E."/>
            <person name="Garrido N."/>
            <person name="Medina M.J."/>
            <person name="Villalon P."/>
            <person name="Ramirez-Arocha A.C."/>
            <person name="Jimenez P."/>
            <person name="Cuesta I."/>
            <person name="Valdezate S."/>
        </authorList>
    </citation>
    <scope>NUCLEOTIDE SEQUENCE [LARGE SCALE GENOMIC DNA]</scope>
    <source>
        <strain evidence="2 3">CNM20110626</strain>
    </source>
</reference>
<comment type="caution">
    <text evidence="2">The sequence shown here is derived from an EMBL/GenBank/DDBJ whole genome shotgun (WGS) entry which is preliminary data.</text>
</comment>
<name>A0A6P1CG51_9NOCA</name>
<accession>A0A6P1CG51</accession>
<proteinExistence type="predicted"/>
<dbReference type="PANTHER" id="PTHR35333:SF3">
    <property type="entry name" value="BETA-LACTAMASE-TYPE TRANSPEPTIDASE FOLD CONTAINING PROTEIN"/>
    <property type="match status" value="1"/>
</dbReference>